<organism evidence="2 3">
    <name type="scientific">Phaeomoniella chlamydospora</name>
    <name type="common">Phaeoacremonium chlamydosporum</name>
    <dbReference type="NCBI Taxonomy" id="158046"/>
    <lineage>
        <taxon>Eukaryota</taxon>
        <taxon>Fungi</taxon>
        <taxon>Dikarya</taxon>
        <taxon>Ascomycota</taxon>
        <taxon>Pezizomycotina</taxon>
        <taxon>Eurotiomycetes</taxon>
        <taxon>Chaetothyriomycetidae</taxon>
        <taxon>Phaeomoniellales</taxon>
        <taxon>Phaeomoniellaceae</taxon>
        <taxon>Phaeomoniella</taxon>
    </lineage>
</organism>
<proteinExistence type="predicted"/>
<reference evidence="2 3" key="1">
    <citation type="submission" date="2015-05" db="EMBL/GenBank/DDBJ databases">
        <title>Distinctive expansion of gene families associated with plant cell wall degradation and secondary metabolism in the genomes of grapevine trunk pathogens.</title>
        <authorList>
            <person name="Lawrence D.P."/>
            <person name="Travadon R."/>
            <person name="Rolshausen P.E."/>
            <person name="Baumgartner K."/>
        </authorList>
    </citation>
    <scope>NUCLEOTIDE SEQUENCE [LARGE SCALE GENOMIC DNA]</scope>
    <source>
        <strain evidence="2">UCRPC4</strain>
    </source>
</reference>
<name>A0A0G2GXG6_PHACM</name>
<dbReference type="OrthoDB" id="74545at2759"/>
<feature type="compositionally biased region" description="Acidic residues" evidence="1">
    <location>
        <begin position="447"/>
        <end position="460"/>
    </location>
</feature>
<gene>
    <name evidence="2" type="ORF">UCRPC4_g00848</name>
</gene>
<evidence type="ECO:0000313" key="2">
    <source>
        <dbReference type="EMBL" id="KKY27868.1"/>
    </source>
</evidence>
<sequence>MASSGSVFSKTLQEVTTTKLDELSKQREVFERQKSIALSESEEEDDAVGKLDVLSKGIRRCFSANLASANTDQAKPPLELDLGNISRFLQQAYHDPSVSSTSLERWHKMLLQHLHAQSLKYEYASLYGRLTMEWLSSTQQDNRSPQTEDIEMYEGFEPITDGAKLESRAKWESFVFDPIDVDQDAVHKLMDDIFGNRADDSNEVPAALEAVRTAVESFESQMTKSTLITPAALVWIIAGLTSSDLLTEEKRTVLKDFKQSPVILSEIADVLNMRMTSLSAWSWGEEVGIEERRQLNGSYNIYMHEDLLQAMLLQFIGVKWSVMFKKAFSDFRNKKNVWDSPRKHIPPIDKKRRDYYLEGEPTGPSVLARRQKIYQKSFFLTRLLNFDEDELLAEQGEEEAQFETQVMPQQAPVRRQMASMATRKVSINDKRSRKKRRLNRVESISAEVDDSDNEDDDEDEGNNRPRSVMEIKHSLLHLLSAEILIKTRLQGEITCFRSQFDQWNPSLPHTTILSVLAFFGVSEKWIAFFKTFLEAPLKFIDDETSTPRQRKRGTPGSHMLSDVFGEVILFCLDFAVNRYTDGENLWRIQDDIWFWSSNHETCVKAWDAITRFTQTMKVTLNPVRTGTVRIVEQNRQTTNQIHSSLPQGQIRWGMLVLNPESGRFEIDQSLVDRHIKELAHQLQAKGNSVFSWIQAWNTYATTFFTSNFGKPANCFGQAHVDEMLNTHKRIQQKIFSNDNTGNASGNVVKYLKNTITQRFGLTNIPDGYLFFPVELGGLELQSSFINLLQIRDSICSNPSQLLDKFLLAERSEYYRSKKAFETRHETDWRSDPKFRPKKDADIFMTFEEYTLYREELPYSFDDELVDIFDQLLKQPVEHAVDGSPQTPIWNALNGLI</sequence>
<comment type="caution">
    <text evidence="2">The sequence shown here is derived from an EMBL/GenBank/DDBJ whole genome shotgun (WGS) entry which is preliminary data.</text>
</comment>
<accession>A0A0G2GXG6</accession>
<dbReference type="PANTHER" id="PTHR37015:SF2">
    <property type="entry name" value="REVERSE TRANSCRIPTASE DOMAIN-CONTAINING PROTEIN"/>
    <property type="match status" value="1"/>
</dbReference>
<feature type="region of interest" description="Disordered" evidence="1">
    <location>
        <begin position="399"/>
        <end position="466"/>
    </location>
</feature>
<dbReference type="EMBL" id="LCWF01000021">
    <property type="protein sequence ID" value="KKY27868.1"/>
    <property type="molecule type" value="Genomic_DNA"/>
</dbReference>
<evidence type="ECO:0008006" key="4">
    <source>
        <dbReference type="Google" id="ProtNLM"/>
    </source>
</evidence>
<dbReference type="PANTHER" id="PTHR37015">
    <property type="entry name" value="REVERSE TRANSCRIPTASE DOMAIN-CONTAINING PROTEIN"/>
    <property type="match status" value="1"/>
</dbReference>
<dbReference type="AlphaFoldDB" id="A0A0G2GXG6"/>
<evidence type="ECO:0000313" key="3">
    <source>
        <dbReference type="Proteomes" id="UP000053317"/>
    </source>
</evidence>
<dbReference type="CDD" id="cd01709">
    <property type="entry name" value="RT_like_1"/>
    <property type="match status" value="1"/>
</dbReference>
<dbReference type="Proteomes" id="UP000053317">
    <property type="component" value="Unassembled WGS sequence"/>
</dbReference>
<reference evidence="2 3" key="2">
    <citation type="submission" date="2015-05" db="EMBL/GenBank/DDBJ databases">
        <authorList>
            <person name="Morales-Cruz A."/>
            <person name="Amrine K.C."/>
            <person name="Cantu D."/>
        </authorList>
    </citation>
    <scope>NUCLEOTIDE SEQUENCE [LARGE SCALE GENOMIC DNA]</scope>
    <source>
        <strain evidence="2">UCRPC4</strain>
    </source>
</reference>
<evidence type="ECO:0000256" key="1">
    <source>
        <dbReference type="SAM" id="MobiDB-lite"/>
    </source>
</evidence>
<protein>
    <recommendedName>
        <fullName evidence="4">Reverse transcriptase</fullName>
    </recommendedName>
</protein>
<keyword evidence="3" id="KW-1185">Reference proteome</keyword>